<dbReference type="Proteomes" id="UP001054837">
    <property type="component" value="Unassembled WGS sequence"/>
</dbReference>
<sequence>MSERISPLLLYRSRTKKTETFFLLLILIENWMKEKKGGRRCHTLVWQFQRVVQTTFCSLDRTFCEIGGIFREGWSEKIGSSAGYVRVAFTGCPPGIESMR</sequence>
<gene>
    <name evidence="1" type="ORF">CDAR_571871</name>
</gene>
<comment type="caution">
    <text evidence="1">The sequence shown here is derived from an EMBL/GenBank/DDBJ whole genome shotgun (WGS) entry which is preliminary data.</text>
</comment>
<name>A0AAV4PNN2_9ARAC</name>
<evidence type="ECO:0000313" key="1">
    <source>
        <dbReference type="EMBL" id="GIX98709.1"/>
    </source>
</evidence>
<keyword evidence="2" id="KW-1185">Reference proteome</keyword>
<accession>A0AAV4PNN2</accession>
<dbReference type="EMBL" id="BPLQ01003222">
    <property type="protein sequence ID" value="GIX98709.1"/>
    <property type="molecule type" value="Genomic_DNA"/>
</dbReference>
<dbReference type="AlphaFoldDB" id="A0AAV4PNN2"/>
<organism evidence="1 2">
    <name type="scientific">Caerostris darwini</name>
    <dbReference type="NCBI Taxonomy" id="1538125"/>
    <lineage>
        <taxon>Eukaryota</taxon>
        <taxon>Metazoa</taxon>
        <taxon>Ecdysozoa</taxon>
        <taxon>Arthropoda</taxon>
        <taxon>Chelicerata</taxon>
        <taxon>Arachnida</taxon>
        <taxon>Araneae</taxon>
        <taxon>Araneomorphae</taxon>
        <taxon>Entelegynae</taxon>
        <taxon>Araneoidea</taxon>
        <taxon>Araneidae</taxon>
        <taxon>Caerostris</taxon>
    </lineage>
</organism>
<reference evidence="1 2" key="1">
    <citation type="submission" date="2021-06" db="EMBL/GenBank/DDBJ databases">
        <title>Caerostris darwini draft genome.</title>
        <authorList>
            <person name="Kono N."/>
            <person name="Arakawa K."/>
        </authorList>
    </citation>
    <scope>NUCLEOTIDE SEQUENCE [LARGE SCALE GENOMIC DNA]</scope>
</reference>
<evidence type="ECO:0000313" key="2">
    <source>
        <dbReference type="Proteomes" id="UP001054837"/>
    </source>
</evidence>
<protein>
    <submittedName>
        <fullName evidence="1">Uncharacterized protein</fullName>
    </submittedName>
</protein>
<proteinExistence type="predicted"/>